<dbReference type="EMBL" id="GL890830">
    <property type="protein sequence ID" value="EGJ34579.1"/>
    <property type="molecule type" value="Genomic_DNA"/>
</dbReference>
<accession>F4XLG7</accession>
<evidence type="ECO:0000313" key="2">
    <source>
        <dbReference type="Proteomes" id="UP000003959"/>
    </source>
</evidence>
<protein>
    <submittedName>
        <fullName evidence="1">Uncharacterized protein</fullName>
    </submittedName>
</protein>
<name>F4XLG7_9CYAN</name>
<dbReference type="AlphaFoldDB" id="F4XLG7"/>
<reference evidence="1 2" key="1">
    <citation type="journal article" date="2011" name="Proc. Natl. Acad. Sci. U.S.A.">
        <title>Genomic insights into the physiology and ecology of the marine filamentous cyanobacterium Lyngbya majuscula.</title>
        <authorList>
            <person name="Jones A.C."/>
            <person name="Monroe E.A."/>
            <person name="Podell S."/>
            <person name="Hess W.R."/>
            <person name="Klages S."/>
            <person name="Esquenazi E."/>
            <person name="Niessen S."/>
            <person name="Hoover H."/>
            <person name="Rothmann M."/>
            <person name="Lasken R.S."/>
            <person name="Yates J.R.III."/>
            <person name="Reinhardt R."/>
            <person name="Kube M."/>
            <person name="Burkart M.D."/>
            <person name="Allen E.E."/>
            <person name="Dorrestein P.C."/>
            <person name="Gerwick W.H."/>
            <person name="Gerwick L."/>
        </authorList>
    </citation>
    <scope>NUCLEOTIDE SEQUENCE [LARGE SCALE GENOMIC DNA]</scope>
    <source>
        <strain evidence="1 2">3L</strain>
    </source>
</reference>
<gene>
    <name evidence="1" type="ORF">LYNGBM3L_14660</name>
</gene>
<proteinExistence type="predicted"/>
<dbReference type="Proteomes" id="UP000003959">
    <property type="component" value="Unassembled WGS sequence"/>
</dbReference>
<sequence length="56" mass="6403">MLNLKKSQSHVLVQSQTNHERLDQDNVLILNKCSEIIRAVDIIGQAAMWLENALFL</sequence>
<dbReference type="HOGENOM" id="CLU_3009355_0_0_3"/>
<evidence type="ECO:0000313" key="1">
    <source>
        <dbReference type="EMBL" id="EGJ34579.1"/>
    </source>
</evidence>
<organism evidence="1 2">
    <name type="scientific">Moorena producens 3L</name>
    <dbReference type="NCBI Taxonomy" id="489825"/>
    <lineage>
        <taxon>Bacteria</taxon>
        <taxon>Bacillati</taxon>
        <taxon>Cyanobacteriota</taxon>
        <taxon>Cyanophyceae</taxon>
        <taxon>Coleofasciculales</taxon>
        <taxon>Coleofasciculaceae</taxon>
        <taxon>Moorena</taxon>
    </lineage>
</organism>
<keyword evidence="2" id="KW-1185">Reference proteome</keyword>